<accession>A0ABN9X6Z3</accession>
<evidence type="ECO:0000313" key="3">
    <source>
        <dbReference type="Proteomes" id="UP001189429"/>
    </source>
</evidence>
<organism evidence="2 3">
    <name type="scientific">Prorocentrum cordatum</name>
    <dbReference type="NCBI Taxonomy" id="2364126"/>
    <lineage>
        <taxon>Eukaryota</taxon>
        <taxon>Sar</taxon>
        <taxon>Alveolata</taxon>
        <taxon>Dinophyceae</taxon>
        <taxon>Prorocentrales</taxon>
        <taxon>Prorocentraceae</taxon>
        <taxon>Prorocentrum</taxon>
    </lineage>
</organism>
<protein>
    <recommendedName>
        <fullName evidence="4">RanBP2-type domain-containing protein</fullName>
    </recommendedName>
</protein>
<evidence type="ECO:0000256" key="1">
    <source>
        <dbReference type="SAM" id="MobiDB-lite"/>
    </source>
</evidence>
<sequence length="456" mass="50678">MRLHVASSLFVEDGIGQILGCLEQQYVEAGGQSELVVVFDCDGFRGDVKAYEAKRLQVFLARERFMANKLAGKHQEEKKEISGEAVHIKIWQCPSCGAKNFGFRESCMYKDCNHKAPETTLQLQRLQKLQEVKVHSDTSYMTLGELDAALRSRWLVCMDEEFDRLQKEAAAYAWSEWGIDLVLSSAECHPKEMTEKESPVQADTEDYQSLDRTFAAWRRVAAGLGEDWQSEEDDGSAAVHADGGEGGVYVRQSHAVQFITDVGQKDLRPNPGEGGAKPSDSDSGMGLPSIPSFPQLAMPEVFDIADGDDEEWAEKGEECCVACSDLGVSGIEELLGFGRVDVQALQLAGEQPDDKQQEDKQNEVKQYEDSQKEDDDGRETSAPLPQPMGASSAQVEEDEVCPTTDEEFQALADLYLEGVERDGSELRVRFQTLCERLGIKNDSEAFFQVFCNYLEA</sequence>
<reference evidence="2" key="1">
    <citation type="submission" date="2023-10" db="EMBL/GenBank/DDBJ databases">
        <authorList>
            <person name="Chen Y."/>
            <person name="Shah S."/>
            <person name="Dougan E. K."/>
            <person name="Thang M."/>
            <person name="Chan C."/>
        </authorList>
    </citation>
    <scope>NUCLEOTIDE SEQUENCE [LARGE SCALE GENOMIC DNA]</scope>
</reference>
<keyword evidence="3" id="KW-1185">Reference proteome</keyword>
<dbReference type="EMBL" id="CAUYUJ010020004">
    <property type="protein sequence ID" value="CAK0895200.1"/>
    <property type="molecule type" value="Genomic_DNA"/>
</dbReference>
<comment type="caution">
    <text evidence="2">The sequence shown here is derived from an EMBL/GenBank/DDBJ whole genome shotgun (WGS) entry which is preliminary data.</text>
</comment>
<proteinExistence type="predicted"/>
<evidence type="ECO:0000313" key="2">
    <source>
        <dbReference type="EMBL" id="CAK0895200.1"/>
    </source>
</evidence>
<gene>
    <name evidence="2" type="ORF">PCOR1329_LOCUS74012</name>
</gene>
<feature type="compositionally biased region" description="Basic and acidic residues" evidence="1">
    <location>
        <begin position="352"/>
        <end position="370"/>
    </location>
</feature>
<feature type="region of interest" description="Disordered" evidence="1">
    <location>
        <begin position="262"/>
        <end position="293"/>
    </location>
</feature>
<name>A0ABN9X6Z3_9DINO</name>
<dbReference type="Proteomes" id="UP001189429">
    <property type="component" value="Unassembled WGS sequence"/>
</dbReference>
<evidence type="ECO:0008006" key="4">
    <source>
        <dbReference type="Google" id="ProtNLM"/>
    </source>
</evidence>
<feature type="region of interest" description="Disordered" evidence="1">
    <location>
        <begin position="349"/>
        <end position="403"/>
    </location>
</feature>